<reference evidence="1" key="1">
    <citation type="submission" date="2012-06" db="EMBL/GenBank/DDBJ databases">
        <title>Genomic sequencing and analysis of the Dendrolimus kikuchii nucleopolyhedrovirus.</title>
        <authorList>
            <person name="Yang M.M."/>
        </authorList>
    </citation>
    <scope>NUCLEOTIDE SEQUENCE</scope>
    <source>
        <strain evidence="1">YN</strain>
    </source>
</reference>
<organism evidence="1">
    <name type="scientific">Dendrolimus kikuchii nucleopolyhedrovirus</name>
    <dbReference type="NCBI Taxonomy" id="1219875"/>
    <lineage>
        <taxon>Viruses</taxon>
        <taxon>Viruses incertae sedis</taxon>
        <taxon>Naldaviricetes</taxon>
        <taxon>Lefavirales</taxon>
        <taxon>Baculoviridae</taxon>
        <taxon>Alphabaculovirus</taxon>
    </lineage>
</organism>
<dbReference type="EMBL" id="JX193905">
    <property type="protein sequence ID" value="AFS51935.1"/>
    <property type="molecule type" value="Genomic_DNA"/>
</dbReference>
<name>V9LSX9_9ABAC</name>
<gene>
    <name evidence="1" type="primary">p12</name>
</gene>
<sequence>MIASINDDEAMSVDMSLPDTNPLAAAAMLQHINSPQTASSLLLSDETPNKTHSFKILATQSIAARKLLRPLQANEPDINLDRVDAINVLELLGNIYDNTIEVIEFAPTAAVATE</sequence>
<proteinExistence type="predicted"/>
<dbReference type="Pfam" id="PF06497">
    <property type="entry name" value="Baculo_Ac102"/>
    <property type="match status" value="1"/>
</dbReference>
<accession>V9LSX9</accession>
<evidence type="ECO:0000313" key="1">
    <source>
        <dbReference type="EMBL" id="AFS51935.1"/>
    </source>
</evidence>
<dbReference type="InterPro" id="IPR009477">
    <property type="entry name" value="Baculo_Ac102"/>
</dbReference>
<protein>
    <submittedName>
        <fullName evidence="1">DekiORF57</fullName>
    </submittedName>
</protein>